<protein>
    <submittedName>
        <fullName evidence="2 4">Uncharacterized protein</fullName>
    </submittedName>
</protein>
<feature type="region of interest" description="Disordered" evidence="1">
    <location>
        <begin position="1"/>
        <end position="45"/>
    </location>
</feature>
<proteinExistence type="predicted"/>
<sequence length="68" mass="7209">MTPHKSEGQSEVYPSRIDPVELHTHSESSAGAQVGGFSRKGTAENAKVESILPSKSSIGVNALFRAEL</sequence>
<dbReference type="AlphaFoldDB" id="A0A0R3THS1"/>
<evidence type="ECO:0000313" key="2">
    <source>
        <dbReference type="EMBL" id="VDO02468.1"/>
    </source>
</evidence>
<reference evidence="2 3" key="2">
    <citation type="submission" date="2018-11" db="EMBL/GenBank/DDBJ databases">
        <authorList>
            <consortium name="Pathogen Informatics"/>
        </authorList>
    </citation>
    <scope>NUCLEOTIDE SEQUENCE [LARGE SCALE GENOMIC DNA]</scope>
</reference>
<organism evidence="4">
    <name type="scientific">Rodentolepis nana</name>
    <name type="common">Dwarf tapeworm</name>
    <name type="synonym">Hymenolepis nana</name>
    <dbReference type="NCBI Taxonomy" id="102285"/>
    <lineage>
        <taxon>Eukaryota</taxon>
        <taxon>Metazoa</taxon>
        <taxon>Spiralia</taxon>
        <taxon>Lophotrochozoa</taxon>
        <taxon>Platyhelminthes</taxon>
        <taxon>Cestoda</taxon>
        <taxon>Eucestoda</taxon>
        <taxon>Cyclophyllidea</taxon>
        <taxon>Hymenolepididae</taxon>
        <taxon>Rodentolepis</taxon>
    </lineage>
</organism>
<name>A0A0R3THS1_RODNA</name>
<gene>
    <name evidence="2" type="ORF">HNAJ_LOCUS6608</name>
</gene>
<dbReference type="Proteomes" id="UP000278807">
    <property type="component" value="Unassembled WGS sequence"/>
</dbReference>
<dbReference type="EMBL" id="UZAE01007596">
    <property type="protein sequence ID" value="VDO02468.1"/>
    <property type="molecule type" value="Genomic_DNA"/>
</dbReference>
<evidence type="ECO:0000313" key="4">
    <source>
        <dbReference type="WBParaSite" id="HNAJ_0000661201-mRNA-1"/>
    </source>
</evidence>
<evidence type="ECO:0000256" key="1">
    <source>
        <dbReference type="SAM" id="MobiDB-lite"/>
    </source>
</evidence>
<dbReference type="WBParaSite" id="HNAJ_0000661201-mRNA-1">
    <property type="protein sequence ID" value="HNAJ_0000661201-mRNA-1"/>
    <property type="gene ID" value="HNAJ_0000661201"/>
</dbReference>
<keyword evidence="3" id="KW-1185">Reference proteome</keyword>
<accession>A0A0R3THS1</accession>
<evidence type="ECO:0000313" key="3">
    <source>
        <dbReference type="Proteomes" id="UP000278807"/>
    </source>
</evidence>
<reference evidence="4" key="1">
    <citation type="submission" date="2017-02" db="UniProtKB">
        <authorList>
            <consortium name="WormBaseParasite"/>
        </authorList>
    </citation>
    <scope>IDENTIFICATION</scope>
</reference>